<evidence type="ECO:0000313" key="3">
    <source>
        <dbReference type="EMBL" id="AND67457.1"/>
    </source>
</evidence>
<evidence type="ECO:0000256" key="2">
    <source>
        <dbReference type="SAM" id="SignalP"/>
    </source>
</evidence>
<keyword evidence="4" id="KW-1185">Reference proteome</keyword>
<feature type="compositionally biased region" description="Basic and acidic residues" evidence="1">
    <location>
        <begin position="157"/>
        <end position="174"/>
    </location>
</feature>
<evidence type="ECO:0000256" key="1">
    <source>
        <dbReference type="SAM" id="MobiDB-lite"/>
    </source>
</evidence>
<protein>
    <submittedName>
        <fullName evidence="3">Uncharacterized protein</fullName>
    </submittedName>
</protein>
<dbReference type="KEGG" id="dtx:ATSB10_00030"/>
<feature type="signal peptide" evidence="2">
    <location>
        <begin position="1"/>
        <end position="19"/>
    </location>
</feature>
<dbReference type="Proteomes" id="UP000077255">
    <property type="component" value="Chromosome"/>
</dbReference>
<feature type="region of interest" description="Disordered" evidence="1">
    <location>
        <begin position="140"/>
        <end position="191"/>
    </location>
</feature>
<reference evidence="3 4" key="1">
    <citation type="submission" date="2016-02" db="EMBL/GenBank/DDBJ databases">
        <title>Complete genome sequencing and analysis of ATSB10, Dyella thiooxydans isolated from rhizosphere soil of sunflower (Helianthus annuus L.).</title>
        <authorList>
            <person name="Lee Y."/>
            <person name="Hwangbo K."/>
            <person name="Chung H."/>
            <person name="Yoo J."/>
            <person name="Kim K.Y."/>
            <person name="Sa T.M."/>
            <person name="Um Y."/>
            <person name="Madhaiyan M."/>
        </authorList>
    </citation>
    <scope>NUCLEOTIDE SEQUENCE [LARGE SCALE GENOMIC DNA]</scope>
    <source>
        <strain evidence="3 4">ATSB10</strain>
    </source>
</reference>
<evidence type="ECO:0000313" key="4">
    <source>
        <dbReference type="Proteomes" id="UP000077255"/>
    </source>
</evidence>
<dbReference type="STRING" id="445710.ATSB10_00030"/>
<accession>A0A160MXF0</accession>
<organism evidence="3 4">
    <name type="scientific">Dyella thiooxydans</name>
    <dbReference type="NCBI Taxonomy" id="445710"/>
    <lineage>
        <taxon>Bacteria</taxon>
        <taxon>Pseudomonadati</taxon>
        <taxon>Pseudomonadota</taxon>
        <taxon>Gammaproteobacteria</taxon>
        <taxon>Lysobacterales</taxon>
        <taxon>Rhodanobacteraceae</taxon>
        <taxon>Dyella</taxon>
    </lineage>
</organism>
<name>A0A160MXF0_9GAMM</name>
<dbReference type="EMBL" id="CP014841">
    <property type="protein sequence ID" value="AND67457.1"/>
    <property type="molecule type" value="Genomic_DNA"/>
</dbReference>
<gene>
    <name evidence="3" type="ORF">ATSB10_00030</name>
</gene>
<keyword evidence="2" id="KW-0732">Signal</keyword>
<proteinExistence type="predicted"/>
<feature type="chain" id="PRO_5007818392" evidence="2">
    <location>
        <begin position="20"/>
        <end position="191"/>
    </location>
</feature>
<dbReference type="AlphaFoldDB" id="A0A160MXF0"/>
<dbReference type="PATRIC" id="fig|445710.3.peg.3"/>
<sequence length="191" mass="20186">MRWIVSIVLVALAPAAAVASGGSSPAAAPAGAYAVRFCQGSCSPHAGAVRRTGLLVLFDEPLRDQQGRTRDKWLEPGPINGCLRLDPVQGGAGWVFAPSAQTRRFVTWSVHAPDGTVRFELDRAPDAGYQVELKPSASGLHGMGETWSVPPGALDARPPDEVDARRIGKADPSRCPRLGVDSDAMHDVSEP</sequence>